<sequence>MLPYEAGSARSETAGDLLRTRDEILAEARQRLLQAQQLARKYYDAHHRDAEFAVGDWVWLCLLHRTAQSLDPRAKRKLGPRYAGPFRVLERFGTLAYRLELLVGSRIHDVFHVSLLKAHKGDPPAEAPALPPHDSGHVLPGHEKVLKAQQGRCAWHVLVQWAGLPTEDATWEKLEEFQQHFPDVQLEDELFEEAGRDVMRSRPSPASAAALLSLRDGAALLSPARNTSTPTTYAPAPGGESRASRIKAEEKEVRKDGNHSSYQEEILLRFSLHVWVLNIRS</sequence>
<organism evidence="1 2">
    <name type="scientific">Avena sativa</name>
    <name type="common">Oat</name>
    <dbReference type="NCBI Taxonomy" id="4498"/>
    <lineage>
        <taxon>Eukaryota</taxon>
        <taxon>Viridiplantae</taxon>
        <taxon>Streptophyta</taxon>
        <taxon>Embryophyta</taxon>
        <taxon>Tracheophyta</taxon>
        <taxon>Spermatophyta</taxon>
        <taxon>Magnoliopsida</taxon>
        <taxon>Liliopsida</taxon>
        <taxon>Poales</taxon>
        <taxon>Poaceae</taxon>
        <taxon>BOP clade</taxon>
        <taxon>Pooideae</taxon>
        <taxon>Poodae</taxon>
        <taxon>Poeae</taxon>
        <taxon>Poeae Chloroplast Group 1 (Aveneae type)</taxon>
        <taxon>Aveninae</taxon>
        <taxon>Avena</taxon>
    </lineage>
</organism>
<dbReference type="EnsemblPlants" id="AVESA.00010b.r2.3AG0446540.1">
    <property type="protein sequence ID" value="AVESA.00010b.r2.3AG0446540.1.CDS"/>
    <property type="gene ID" value="AVESA.00010b.r2.3AG0446540"/>
</dbReference>
<proteinExistence type="predicted"/>
<keyword evidence="2" id="KW-1185">Reference proteome</keyword>
<evidence type="ECO:0000313" key="2">
    <source>
        <dbReference type="Proteomes" id="UP001732700"/>
    </source>
</evidence>
<protein>
    <submittedName>
        <fullName evidence="1">Uncharacterized protein</fullName>
    </submittedName>
</protein>
<accession>A0ACD5VJ33</accession>
<reference evidence="1" key="2">
    <citation type="submission" date="2025-09" db="UniProtKB">
        <authorList>
            <consortium name="EnsemblPlants"/>
        </authorList>
    </citation>
    <scope>IDENTIFICATION</scope>
</reference>
<dbReference type="Proteomes" id="UP001732700">
    <property type="component" value="Chromosome 3A"/>
</dbReference>
<name>A0ACD5VJ33_AVESA</name>
<evidence type="ECO:0000313" key="1">
    <source>
        <dbReference type="EnsemblPlants" id="AVESA.00010b.r2.3AG0446540.1.CDS"/>
    </source>
</evidence>
<reference evidence="1" key="1">
    <citation type="submission" date="2021-05" db="EMBL/GenBank/DDBJ databases">
        <authorList>
            <person name="Scholz U."/>
            <person name="Mascher M."/>
            <person name="Fiebig A."/>
        </authorList>
    </citation>
    <scope>NUCLEOTIDE SEQUENCE [LARGE SCALE GENOMIC DNA]</scope>
</reference>